<keyword evidence="2" id="KW-1185">Reference proteome</keyword>
<evidence type="ECO:0000313" key="1">
    <source>
        <dbReference type="EMBL" id="MBP1888743.1"/>
    </source>
</evidence>
<gene>
    <name evidence="1" type="ORF">J2Z53_000322</name>
</gene>
<protein>
    <recommendedName>
        <fullName evidence="3">Thioredoxin family protein</fullName>
    </recommendedName>
</protein>
<dbReference type="InterPro" id="IPR036249">
    <property type="entry name" value="Thioredoxin-like_sf"/>
</dbReference>
<sequence length="159" mass="18776">MKLDNGLDYNEFLKSATSEELNMIKSQERVSNLCNNKLDYIKNLNSKSEIIVFSETRCKDAATVIPILLKLKKFNKNINVRFFNMEKYKNMLEEKFGESRIPTILKIDDKGNILGEYIEFPKCIKERLKIEKREEVVNEFRQGKYSKQIQDELIDIILK</sequence>
<proteinExistence type="predicted"/>
<dbReference type="Proteomes" id="UP000783390">
    <property type="component" value="Unassembled WGS sequence"/>
</dbReference>
<dbReference type="EMBL" id="JAGGJZ010000001">
    <property type="protein sequence ID" value="MBP1888743.1"/>
    <property type="molecule type" value="Genomic_DNA"/>
</dbReference>
<comment type="caution">
    <text evidence="1">The sequence shown here is derived from an EMBL/GenBank/DDBJ whole genome shotgun (WGS) entry which is preliminary data.</text>
</comment>
<dbReference type="SUPFAM" id="SSF52833">
    <property type="entry name" value="Thioredoxin-like"/>
    <property type="match status" value="1"/>
</dbReference>
<name>A0ABS4EXL4_9CLOT</name>
<dbReference type="Pfam" id="PF14595">
    <property type="entry name" value="Thioredoxin_9"/>
    <property type="match status" value="1"/>
</dbReference>
<accession>A0ABS4EXL4</accession>
<reference evidence="1 2" key="1">
    <citation type="submission" date="2021-03" db="EMBL/GenBank/DDBJ databases">
        <title>Genomic Encyclopedia of Type Strains, Phase IV (KMG-IV): sequencing the most valuable type-strain genomes for metagenomic binning, comparative biology and taxonomic classification.</title>
        <authorList>
            <person name="Goeker M."/>
        </authorList>
    </citation>
    <scope>NUCLEOTIDE SEQUENCE [LARGE SCALE GENOMIC DNA]</scope>
    <source>
        <strain evidence="1 2">DSM 3984</strain>
    </source>
</reference>
<dbReference type="Gene3D" id="3.40.30.10">
    <property type="entry name" value="Glutaredoxin"/>
    <property type="match status" value="1"/>
</dbReference>
<organism evidence="1 2">
    <name type="scientific">Clostridium moniliforme</name>
    <dbReference type="NCBI Taxonomy" id="39489"/>
    <lineage>
        <taxon>Bacteria</taxon>
        <taxon>Bacillati</taxon>
        <taxon>Bacillota</taxon>
        <taxon>Clostridia</taxon>
        <taxon>Eubacteriales</taxon>
        <taxon>Clostridiaceae</taxon>
        <taxon>Clostridium</taxon>
    </lineage>
</organism>
<evidence type="ECO:0008006" key="3">
    <source>
        <dbReference type="Google" id="ProtNLM"/>
    </source>
</evidence>
<evidence type="ECO:0000313" key="2">
    <source>
        <dbReference type="Proteomes" id="UP000783390"/>
    </source>
</evidence>
<dbReference type="RefSeq" id="WP_209795475.1">
    <property type="nucleotide sequence ID" value="NZ_JAGGJZ010000001.1"/>
</dbReference>